<proteinExistence type="predicted"/>
<evidence type="ECO:0000313" key="3">
    <source>
        <dbReference type="Proteomes" id="UP000294847"/>
    </source>
</evidence>
<protein>
    <recommendedName>
        <fullName evidence="4">Fungal N-terminal domain-containing protein</fullName>
    </recommendedName>
</protein>
<evidence type="ECO:0008006" key="4">
    <source>
        <dbReference type="Google" id="ProtNLM"/>
    </source>
</evidence>
<evidence type="ECO:0000256" key="1">
    <source>
        <dbReference type="SAM" id="MobiDB-lite"/>
    </source>
</evidence>
<feature type="compositionally biased region" description="Basic and acidic residues" evidence="1">
    <location>
        <begin position="226"/>
        <end position="244"/>
    </location>
</feature>
<dbReference type="AlphaFoldDB" id="A0A4P7NT14"/>
<reference evidence="2 3" key="1">
    <citation type="journal article" date="2019" name="Mol. Biol. Evol.">
        <title>Blast fungal genomes show frequent chromosomal changes, gene gains and losses, and effector gene turnover.</title>
        <authorList>
            <person name="Gomez Luciano L.B."/>
            <person name="Jason Tsai I."/>
            <person name="Chuma I."/>
            <person name="Tosa Y."/>
            <person name="Chen Y.H."/>
            <person name="Li J.Y."/>
            <person name="Li M.Y."/>
            <person name="Jade Lu M.Y."/>
            <person name="Nakayashiki H."/>
            <person name="Li W.H."/>
        </authorList>
    </citation>
    <scope>NUCLEOTIDE SEQUENCE [LARGE SCALE GENOMIC DNA]</scope>
    <source>
        <strain evidence="2">MZ5-1-6</strain>
    </source>
</reference>
<gene>
    <name evidence="2" type="ORF">PoMZ_12608</name>
</gene>
<accession>A0A4P7NT14</accession>
<organism evidence="2 3">
    <name type="scientific">Pyricularia oryzae</name>
    <name type="common">Rice blast fungus</name>
    <name type="synonym">Magnaporthe oryzae</name>
    <dbReference type="NCBI Taxonomy" id="318829"/>
    <lineage>
        <taxon>Eukaryota</taxon>
        <taxon>Fungi</taxon>
        <taxon>Dikarya</taxon>
        <taxon>Ascomycota</taxon>
        <taxon>Pezizomycotina</taxon>
        <taxon>Sordariomycetes</taxon>
        <taxon>Sordariomycetidae</taxon>
        <taxon>Magnaporthales</taxon>
        <taxon>Pyriculariaceae</taxon>
        <taxon>Pyricularia</taxon>
    </lineage>
</organism>
<dbReference type="Proteomes" id="UP000294847">
    <property type="component" value="Chromosome 7"/>
</dbReference>
<sequence>MDPVSAAGLASSIITSIDFSTKLVKGSISRRRAWVKLRELAGQCEGLAAELSMLLDDFKLKFGVESKSMCKEKKIANMEQKLNSLRGQVLVRMTSVMIEGQASLKAHATEVQTEGVRLSVAKKEALAKAQDETNQICKRNQDEVASQEYGSNHTFREPMEEIRTTIAGFQLRVEEALRERTSAQNSILRRLCFSSMYSRGYSVSTAGSWTFEWLLDGTAFGDETEKDSTDSGPHSEDWSCKDASETSGNSEDLGELVQNLNHSAVSEYEKSAPQERDKRRHQTSKAVVGWLQNEDNLYHISGKAGAGKSTLKKVPGQHRTATSMTPSLGRGEEAGSCQPLLLGRRG</sequence>
<evidence type="ECO:0000313" key="2">
    <source>
        <dbReference type="EMBL" id="QBZ65645.1"/>
    </source>
</evidence>
<feature type="region of interest" description="Disordered" evidence="1">
    <location>
        <begin position="223"/>
        <end position="251"/>
    </location>
</feature>
<feature type="region of interest" description="Disordered" evidence="1">
    <location>
        <begin position="301"/>
        <end position="346"/>
    </location>
</feature>
<name>A0A4P7NT14_PYROR</name>
<dbReference type="EMBL" id="CP034210">
    <property type="protein sequence ID" value="QBZ65645.1"/>
    <property type="molecule type" value="Genomic_DNA"/>
</dbReference>